<sequence>LQYADNDFRAIVFTTSSVIQTIFVFYIIVNYIIVLFYFRKQLRGGTRKDDRSKEKRKQIITWLYSVYAFVINTKVFYLIVRENSKTNVDANTSILLYLQYSSRRVLIYSTLSPHSLLSTISEETQKLSQ</sequence>
<reference evidence="2" key="1">
    <citation type="submission" date="2023-10" db="EMBL/GenBank/DDBJ databases">
        <title>Genome assembly of Pristionchus species.</title>
        <authorList>
            <person name="Yoshida K."/>
            <person name="Sommer R.J."/>
        </authorList>
    </citation>
    <scope>NUCLEOTIDE SEQUENCE</scope>
    <source>
        <strain evidence="2">RS0144</strain>
    </source>
</reference>
<accession>A0AAV5UK93</accession>
<dbReference type="InterPro" id="IPR019426">
    <property type="entry name" value="7TM_GPCR_serpentine_rcpt_Srv"/>
</dbReference>
<keyword evidence="1" id="KW-1133">Transmembrane helix</keyword>
<evidence type="ECO:0008006" key="4">
    <source>
        <dbReference type="Google" id="ProtNLM"/>
    </source>
</evidence>
<name>A0AAV5UK93_9BILA</name>
<proteinExistence type="predicted"/>
<dbReference type="Proteomes" id="UP001432027">
    <property type="component" value="Unassembled WGS sequence"/>
</dbReference>
<gene>
    <name evidence="2" type="ORF">PENTCL1PPCAC_28519</name>
</gene>
<feature type="non-terminal residue" evidence="2">
    <location>
        <position position="129"/>
    </location>
</feature>
<keyword evidence="1" id="KW-0812">Transmembrane</keyword>
<comment type="caution">
    <text evidence="2">The sequence shown here is derived from an EMBL/GenBank/DDBJ whole genome shotgun (WGS) entry which is preliminary data.</text>
</comment>
<evidence type="ECO:0000313" key="2">
    <source>
        <dbReference type="EMBL" id="GMT06345.1"/>
    </source>
</evidence>
<dbReference type="AlphaFoldDB" id="A0AAV5UK93"/>
<evidence type="ECO:0000313" key="3">
    <source>
        <dbReference type="Proteomes" id="UP001432027"/>
    </source>
</evidence>
<feature type="transmembrane region" description="Helical" evidence="1">
    <location>
        <begin position="18"/>
        <end position="38"/>
    </location>
</feature>
<feature type="transmembrane region" description="Helical" evidence="1">
    <location>
        <begin position="59"/>
        <end position="80"/>
    </location>
</feature>
<dbReference type="Pfam" id="PF10323">
    <property type="entry name" value="7TM_GPCR_Srv"/>
    <property type="match status" value="1"/>
</dbReference>
<organism evidence="2 3">
    <name type="scientific">Pristionchus entomophagus</name>
    <dbReference type="NCBI Taxonomy" id="358040"/>
    <lineage>
        <taxon>Eukaryota</taxon>
        <taxon>Metazoa</taxon>
        <taxon>Ecdysozoa</taxon>
        <taxon>Nematoda</taxon>
        <taxon>Chromadorea</taxon>
        <taxon>Rhabditida</taxon>
        <taxon>Rhabditina</taxon>
        <taxon>Diplogasteromorpha</taxon>
        <taxon>Diplogasteroidea</taxon>
        <taxon>Neodiplogasteridae</taxon>
        <taxon>Pristionchus</taxon>
    </lineage>
</organism>
<keyword evidence="3" id="KW-1185">Reference proteome</keyword>
<dbReference type="EMBL" id="BTSX01000006">
    <property type="protein sequence ID" value="GMT06345.1"/>
    <property type="molecule type" value="Genomic_DNA"/>
</dbReference>
<protein>
    <recommendedName>
        <fullName evidence="4">G protein-coupled receptor</fullName>
    </recommendedName>
</protein>
<keyword evidence="1" id="KW-0472">Membrane</keyword>
<evidence type="ECO:0000256" key="1">
    <source>
        <dbReference type="SAM" id="Phobius"/>
    </source>
</evidence>
<feature type="non-terminal residue" evidence="2">
    <location>
        <position position="1"/>
    </location>
</feature>